<dbReference type="RefSeq" id="WP_073168962.1">
    <property type="nucleotide sequence ID" value="NZ_FQZE01000013.1"/>
</dbReference>
<gene>
    <name evidence="9" type="ORF">SAMN05444280_11372</name>
</gene>
<dbReference type="STRING" id="1168035.SAMN05444280_11372"/>
<protein>
    <submittedName>
        <fullName evidence="9">Uracil-DNA glycosylase, family 4</fullName>
    </submittedName>
</protein>
<dbReference type="OrthoDB" id="5290748at2"/>
<feature type="domain" description="Uracil-DNA glycosylase-like" evidence="8">
    <location>
        <begin position="43"/>
        <end position="180"/>
    </location>
</feature>
<dbReference type="GO" id="GO:0051539">
    <property type="term" value="F:4 iron, 4 sulfur cluster binding"/>
    <property type="evidence" value="ECO:0007669"/>
    <property type="project" value="UniProtKB-KW"/>
</dbReference>
<dbReference type="SUPFAM" id="SSF52141">
    <property type="entry name" value="Uracil-DNA glycosylase-like"/>
    <property type="match status" value="1"/>
</dbReference>
<dbReference type="InterPro" id="IPR005122">
    <property type="entry name" value="Uracil-DNA_glycosylase-like"/>
</dbReference>
<keyword evidence="10" id="KW-1185">Reference proteome</keyword>
<dbReference type="Gene3D" id="3.40.470.10">
    <property type="entry name" value="Uracil-DNA glycosylase-like domain"/>
    <property type="match status" value="1"/>
</dbReference>
<keyword evidence="4" id="KW-0378">Hydrolase</keyword>
<organism evidence="9 10">
    <name type="scientific">Tangfeifania diversioriginum</name>
    <dbReference type="NCBI Taxonomy" id="1168035"/>
    <lineage>
        <taxon>Bacteria</taxon>
        <taxon>Pseudomonadati</taxon>
        <taxon>Bacteroidota</taxon>
        <taxon>Bacteroidia</taxon>
        <taxon>Marinilabiliales</taxon>
        <taxon>Prolixibacteraceae</taxon>
        <taxon>Tangfeifania</taxon>
    </lineage>
</organism>
<evidence type="ECO:0000256" key="2">
    <source>
        <dbReference type="ARBA" id="ARBA00022723"/>
    </source>
</evidence>
<evidence type="ECO:0000256" key="3">
    <source>
        <dbReference type="ARBA" id="ARBA00022763"/>
    </source>
</evidence>
<evidence type="ECO:0000256" key="1">
    <source>
        <dbReference type="ARBA" id="ARBA00022485"/>
    </source>
</evidence>
<evidence type="ECO:0000313" key="9">
    <source>
        <dbReference type="EMBL" id="SHJ20953.1"/>
    </source>
</evidence>
<evidence type="ECO:0000256" key="7">
    <source>
        <dbReference type="ARBA" id="ARBA00023204"/>
    </source>
</evidence>
<keyword evidence="7" id="KW-0234">DNA repair</keyword>
<keyword evidence="6" id="KW-0411">Iron-sulfur</keyword>
<keyword evidence="1" id="KW-0004">4Fe-4S</keyword>
<evidence type="ECO:0000256" key="6">
    <source>
        <dbReference type="ARBA" id="ARBA00023014"/>
    </source>
</evidence>
<dbReference type="InterPro" id="IPR036895">
    <property type="entry name" value="Uracil-DNA_glycosylase-like_sf"/>
</dbReference>
<sequence length="198" mass="22821">MRKSEYALYDNLFPDIQNSISFGNTCSLCSEKLSFTGEDIIWGNGPKDATIMVIGKDSAGGNINESLWKGSRITRIPLTNKKSGAKIRIMFHKLGVNPHRIYFTNTVKCNTGYLNENNFSYNTLVNNCIQHLSREIKIIKPRMIICLGRSVHRLVYKHIESCFNNYELDKCRYLEHPSRVEGIKRESVYIQKLHDLLM</sequence>
<keyword evidence="5" id="KW-0408">Iron</keyword>
<proteinExistence type="predicted"/>
<dbReference type="PANTHER" id="PTHR33693">
    <property type="entry name" value="TYPE-5 URACIL-DNA GLYCOSYLASE"/>
    <property type="match status" value="1"/>
</dbReference>
<dbReference type="PANTHER" id="PTHR33693:SF1">
    <property type="entry name" value="TYPE-4 URACIL-DNA GLYCOSYLASE"/>
    <property type="match status" value="1"/>
</dbReference>
<reference evidence="9 10" key="1">
    <citation type="submission" date="2016-11" db="EMBL/GenBank/DDBJ databases">
        <authorList>
            <person name="Jaros S."/>
            <person name="Januszkiewicz K."/>
            <person name="Wedrychowicz H."/>
        </authorList>
    </citation>
    <scope>NUCLEOTIDE SEQUENCE [LARGE SCALE GENOMIC DNA]</scope>
    <source>
        <strain evidence="9 10">DSM 27063</strain>
    </source>
</reference>
<accession>A0A1M6HFN3</accession>
<dbReference type="GO" id="GO:0097506">
    <property type="term" value="F:deaminated base DNA N-glycosylase activity"/>
    <property type="evidence" value="ECO:0007669"/>
    <property type="project" value="UniProtKB-ARBA"/>
</dbReference>
<evidence type="ECO:0000313" key="10">
    <source>
        <dbReference type="Proteomes" id="UP000184050"/>
    </source>
</evidence>
<keyword evidence="3" id="KW-0227">DNA damage</keyword>
<dbReference type="InterPro" id="IPR051536">
    <property type="entry name" value="UDG_Type-4/5"/>
</dbReference>
<keyword evidence="2" id="KW-0479">Metal-binding</keyword>
<dbReference type="GO" id="GO:0046872">
    <property type="term" value="F:metal ion binding"/>
    <property type="evidence" value="ECO:0007669"/>
    <property type="project" value="UniProtKB-KW"/>
</dbReference>
<dbReference type="AlphaFoldDB" id="A0A1M6HFN3"/>
<evidence type="ECO:0000259" key="8">
    <source>
        <dbReference type="Pfam" id="PF03167"/>
    </source>
</evidence>
<dbReference type="Pfam" id="PF03167">
    <property type="entry name" value="UDG"/>
    <property type="match status" value="1"/>
</dbReference>
<dbReference type="Proteomes" id="UP000184050">
    <property type="component" value="Unassembled WGS sequence"/>
</dbReference>
<evidence type="ECO:0000256" key="4">
    <source>
        <dbReference type="ARBA" id="ARBA00022801"/>
    </source>
</evidence>
<dbReference type="GO" id="GO:0006281">
    <property type="term" value="P:DNA repair"/>
    <property type="evidence" value="ECO:0007669"/>
    <property type="project" value="UniProtKB-KW"/>
</dbReference>
<dbReference type="EMBL" id="FQZE01000013">
    <property type="protein sequence ID" value="SHJ20953.1"/>
    <property type="molecule type" value="Genomic_DNA"/>
</dbReference>
<evidence type="ECO:0000256" key="5">
    <source>
        <dbReference type="ARBA" id="ARBA00023004"/>
    </source>
</evidence>
<name>A0A1M6HFN3_9BACT</name>